<dbReference type="Pfam" id="PF12172">
    <property type="entry name" value="zf-ChsH2"/>
    <property type="match status" value="1"/>
</dbReference>
<dbReference type="Gene3D" id="6.10.30.10">
    <property type="match status" value="1"/>
</dbReference>
<proteinExistence type="predicted"/>
<dbReference type="PANTHER" id="PTHR34075">
    <property type="entry name" value="BLR3430 PROTEIN"/>
    <property type="match status" value="1"/>
</dbReference>
<evidence type="ECO:0000259" key="2">
    <source>
        <dbReference type="Pfam" id="PF01796"/>
    </source>
</evidence>
<accession>A0A937RKT7</accession>
<reference evidence="4" key="1">
    <citation type="submission" date="2020-12" db="EMBL/GenBank/DDBJ databases">
        <title>Genomic characterization of non-nitrogen-fixing Frankia strains.</title>
        <authorList>
            <person name="Carlos-Shanley C."/>
            <person name="Guerra T."/>
            <person name="Hahn D."/>
        </authorList>
    </citation>
    <scope>NUCLEOTIDE SEQUENCE</scope>
    <source>
        <strain evidence="4">CN6</strain>
    </source>
</reference>
<evidence type="ECO:0000313" key="5">
    <source>
        <dbReference type="Proteomes" id="UP000604475"/>
    </source>
</evidence>
<name>A0A937RKT7_9ACTN</name>
<feature type="domain" description="ChsH2 rubredoxin-like zinc ribbon" evidence="3">
    <location>
        <begin position="12"/>
        <end position="44"/>
    </location>
</feature>
<comment type="caution">
    <text evidence="4">The sequence shown here is derived from an EMBL/GenBank/DDBJ whole genome shotgun (WGS) entry which is preliminary data.</text>
</comment>
<dbReference type="Pfam" id="PF01796">
    <property type="entry name" value="OB_ChsH2_C"/>
    <property type="match status" value="1"/>
</dbReference>
<keyword evidence="5" id="KW-1185">Reference proteome</keyword>
<feature type="domain" description="ChsH2 C-terminal OB-fold" evidence="2">
    <location>
        <begin position="50"/>
        <end position="116"/>
    </location>
</feature>
<evidence type="ECO:0000313" key="4">
    <source>
        <dbReference type="EMBL" id="MBL7632120.1"/>
    </source>
</evidence>
<dbReference type="Proteomes" id="UP000604475">
    <property type="component" value="Unassembled WGS sequence"/>
</dbReference>
<feature type="region of interest" description="Disordered" evidence="1">
    <location>
        <begin position="138"/>
        <end position="158"/>
    </location>
</feature>
<dbReference type="InterPro" id="IPR022002">
    <property type="entry name" value="ChsH2_Znr"/>
</dbReference>
<dbReference type="SUPFAM" id="SSF50249">
    <property type="entry name" value="Nucleic acid-binding proteins"/>
    <property type="match status" value="1"/>
</dbReference>
<dbReference type="EMBL" id="JAEACQ010000295">
    <property type="protein sequence ID" value="MBL7632120.1"/>
    <property type="molecule type" value="Genomic_DNA"/>
</dbReference>
<sequence>MPRLTGLTRFFWEGAARRSLLILRCQECGYYTHPPRPVCRSCLSMELAPEEVSGRGAIYMYTVAVTAFHPFWKDKVPYTIAVVELAEQPGLGVTTNIVDCPEKLLRVGLPVEATFVETAPGLTLPMFRPAIRATGPRAASEVVDRSEDSARPAATAGR</sequence>
<dbReference type="PANTHER" id="PTHR34075:SF5">
    <property type="entry name" value="BLR3430 PROTEIN"/>
    <property type="match status" value="1"/>
</dbReference>
<dbReference type="InterPro" id="IPR052513">
    <property type="entry name" value="Thioester_dehydratase-like"/>
</dbReference>
<organism evidence="4 5">
    <name type="scientific">Frankia nepalensis</name>
    <dbReference type="NCBI Taxonomy" id="1836974"/>
    <lineage>
        <taxon>Bacteria</taxon>
        <taxon>Bacillati</taxon>
        <taxon>Actinomycetota</taxon>
        <taxon>Actinomycetes</taxon>
        <taxon>Frankiales</taxon>
        <taxon>Frankiaceae</taxon>
        <taxon>Frankia</taxon>
    </lineage>
</organism>
<gene>
    <name evidence="4" type="ORF">I7412_34200</name>
</gene>
<dbReference type="AlphaFoldDB" id="A0A937RKT7"/>
<dbReference type="InterPro" id="IPR002878">
    <property type="entry name" value="ChsH2_C"/>
</dbReference>
<evidence type="ECO:0000256" key="1">
    <source>
        <dbReference type="SAM" id="MobiDB-lite"/>
    </source>
</evidence>
<evidence type="ECO:0000259" key="3">
    <source>
        <dbReference type="Pfam" id="PF12172"/>
    </source>
</evidence>
<dbReference type="InterPro" id="IPR012340">
    <property type="entry name" value="NA-bd_OB-fold"/>
</dbReference>
<protein>
    <submittedName>
        <fullName evidence="4">OB-fold domain-containing protein</fullName>
    </submittedName>
</protein>